<dbReference type="InterPro" id="IPR013324">
    <property type="entry name" value="RNA_pol_sigma_r3/r4-like"/>
</dbReference>
<gene>
    <name evidence="1" type="ORF">ACFQRI_26225</name>
</gene>
<evidence type="ECO:0008006" key="3">
    <source>
        <dbReference type="Google" id="ProtNLM"/>
    </source>
</evidence>
<protein>
    <recommendedName>
        <fullName evidence="3">RNA polymerase sigma factor 70 region 4 type 2 domain-containing protein</fullName>
    </recommendedName>
</protein>
<evidence type="ECO:0000313" key="2">
    <source>
        <dbReference type="Proteomes" id="UP001596504"/>
    </source>
</evidence>
<proteinExistence type="predicted"/>
<evidence type="ECO:0000313" key="1">
    <source>
        <dbReference type="EMBL" id="MFC7344923.1"/>
    </source>
</evidence>
<comment type="caution">
    <text evidence="1">The sequence shown here is derived from an EMBL/GenBank/DDBJ whole genome shotgun (WGS) entry which is preliminary data.</text>
</comment>
<dbReference type="RefSeq" id="WP_380673188.1">
    <property type="nucleotide sequence ID" value="NZ_JBHTCJ010000021.1"/>
</dbReference>
<accession>A0ABW2LUF6</accession>
<dbReference type="SUPFAM" id="SSF88659">
    <property type="entry name" value="Sigma3 and sigma4 domains of RNA polymerase sigma factors"/>
    <property type="match status" value="1"/>
</dbReference>
<keyword evidence="2" id="KW-1185">Reference proteome</keyword>
<sequence>MSTPADELRALAAELDALPDQPALLRARRARELVEVAKGVLSRARQEAIYEATRGCSWAEVAEALGVSKVAVNKAITAHLRELRDRQDAATGD</sequence>
<dbReference type="Proteomes" id="UP001596504">
    <property type="component" value="Unassembled WGS sequence"/>
</dbReference>
<dbReference type="EMBL" id="JBHTCJ010000021">
    <property type="protein sequence ID" value="MFC7344923.1"/>
    <property type="molecule type" value="Genomic_DNA"/>
</dbReference>
<reference evidence="2" key="1">
    <citation type="journal article" date="2019" name="Int. J. Syst. Evol. Microbiol.">
        <title>The Global Catalogue of Microorganisms (GCM) 10K type strain sequencing project: providing services to taxonomists for standard genome sequencing and annotation.</title>
        <authorList>
            <consortium name="The Broad Institute Genomics Platform"/>
            <consortium name="The Broad Institute Genome Sequencing Center for Infectious Disease"/>
            <person name="Wu L."/>
            <person name="Ma J."/>
        </authorList>
    </citation>
    <scope>NUCLEOTIDE SEQUENCE [LARGE SCALE GENOMIC DNA]</scope>
    <source>
        <strain evidence="2">WLHS5</strain>
    </source>
</reference>
<organism evidence="1 2">
    <name type="scientific">Saccharopolyspora griseoalba</name>
    <dbReference type="NCBI Taxonomy" id="1431848"/>
    <lineage>
        <taxon>Bacteria</taxon>
        <taxon>Bacillati</taxon>
        <taxon>Actinomycetota</taxon>
        <taxon>Actinomycetes</taxon>
        <taxon>Pseudonocardiales</taxon>
        <taxon>Pseudonocardiaceae</taxon>
        <taxon>Saccharopolyspora</taxon>
    </lineage>
</organism>
<name>A0ABW2LUF6_9PSEU</name>